<dbReference type="GO" id="GO:0016491">
    <property type="term" value="F:oxidoreductase activity"/>
    <property type="evidence" value="ECO:0007669"/>
    <property type="project" value="UniProtKB-KW"/>
</dbReference>
<dbReference type="Gene3D" id="3.40.30.10">
    <property type="entry name" value="Glutaredoxin"/>
    <property type="match status" value="1"/>
</dbReference>
<feature type="region of interest" description="Disordered" evidence="5">
    <location>
        <begin position="318"/>
        <end position="350"/>
    </location>
</feature>
<feature type="compositionally biased region" description="Low complexity" evidence="5">
    <location>
        <begin position="53"/>
        <end position="72"/>
    </location>
</feature>
<dbReference type="InterPro" id="IPR001853">
    <property type="entry name" value="DSBA-like_thioredoxin_dom"/>
</dbReference>
<dbReference type="PANTHER" id="PTHR13887">
    <property type="entry name" value="GLUTATHIONE S-TRANSFERASE KAPPA"/>
    <property type="match status" value="1"/>
</dbReference>
<evidence type="ECO:0000256" key="3">
    <source>
        <dbReference type="ARBA" id="ARBA00023157"/>
    </source>
</evidence>
<gene>
    <name evidence="7" type="ORF">GV829_07005</name>
</gene>
<evidence type="ECO:0000256" key="5">
    <source>
        <dbReference type="SAM" id="MobiDB-lite"/>
    </source>
</evidence>
<keyword evidence="2" id="KW-0560">Oxidoreductase</keyword>
<evidence type="ECO:0000313" key="7">
    <source>
        <dbReference type="EMBL" id="QJQ32232.1"/>
    </source>
</evidence>
<dbReference type="InterPro" id="IPR041205">
    <property type="entry name" value="ScsC_N"/>
</dbReference>
<dbReference type="Pfam" id="PF01323">
    <property type="entry name" value="DSBA"/>
    <property type="match status" value="1"/>
</dbReference>
<dbReference type="Pfam" id="PF18312">
    <property type="entry name" value="ScsC_N"/>
    <property type="match status" value="1"/>
</dbReference>
<feature type="domain" description="Thioredoxin" evidence="6">
    <location>
        <begin position="398"/>
        <end position="589"/>
    </location>
</feature>
<keyword evidence="8" id="KW-1185">Reference proteome</keyword>
<sequence length="590" mass="60054">MSNSNDEQGGSPNAASEHYQPWLRNQAGGQQSVPGTVARPEPLPTVPAGGAGPADAEAVFAAQAAQQRQRPATLSADELLAKPIAIPPQSGEGPGLRQQVGDVGTRIAGALGAFTDRTIALGRKADVPSRLARLELGRRARDAGSAAARIIGKGAAGTGEAAKAAMDAASRAGEAAAPKIKAAASAAKDGLAKGASAAGAGIGGAARKVADATALPMASRTGTGKGEPAVESQLDRLLEQEAAAPRPARPSPALPLFAEPVAEIVPPAVTPPALPVDVAPAPADRPVMAKPSVPPKSIASNAAGTAYAGLGAGSDSANGGTMAGSSGGRGSGQGVGRSDGDGPSAPAAGSLADWARHPATWVLGGIALLGAGFGAGAMWSGPGINREATERTIQDYLLNNPQIIPQAMEKLQSDRQALAVNQLRERIEAPFSGAWAGAADGDVVLTVFTDYACTFCRASVPDIDRLLREDRKLKVVFRELPLLSRDSEAAARLALVAARRGRYMSMHRALFETGTPDSSARIRAAESLEVPADNEQLNDPAITRELENNIAIARELGFNGTPSWVVGNKLLTGAVGYDQLRAAVAEARAD</sequence>
<dbReference type="InterPro" id="IPR036249">
    <property type="entry name" value="Thioredoxin-like_sf"/>
</dbReference>
<dbReference type="SUPFAM" id="SSF52833">
    <property type="entry name" value="Thioredoxin-like"/>
    <property type="match status" value="1"/>
</dbReference>
<accession>A0A6M4AVA5</accession>
<name>A0A6M4AVA5_9SPHN</name>
<dbReference type="PROSITE" id="PS51352">
    <property type="entry name" value="THIOREDOXIN_2"/>
    <property type="match status" value="1"/>
</dbReference>
<dbReference type="PANTHER" id="PTHR13887:SF14">
    <property type="entry name" value="DISULFIDE BOND FORMATION PROTEIN D"/>
    <property type="match status" value="1"/>
</dbReference>
<organism evidence="7 8">
    <name type="scientific">Sphingomonas lacunae</name>
    <dbReference type="NCBI Taxonomy" id="2698828"/>
    <lineage>
        <taxon>Bacteria</taxon>
        <taxon>Pseudomonadati</taxon>
        <taxon>Pseudomonadota</taxon>
        <taxon>Alphaproteobacteria</taxon>
        <taxon>Sphingomonadales</taxon>
        <taxon>Sphingomonadaceae</taxon>
        <taxon>Sphingomonas</taxon>
    </lineage>
</organism>
<evidence type="ECO:0000313" key="8">
    <source>
        <dbReference type="Proteomes" id="UP000503018"/>
    </source>
</evidence>
<evidence type="ECO:0000256" key="2">
    <source>
        <dbReference type="ARBA" id="ARBA00023002"/>
    </source>
</evidence>
<evidence type="ECO:0000256" key="4">
    <source>
        <dbReference type="ARBA" id="ARBA00023284"/>
    </source>
</evidence>
<evidence type="ECO:0000256" key="1">
    <source>
        <dbReference type="ARBA" id="ARBA00022729"/>
    </source>
</evidence>
<evidence type="ECO:0000259" key="6">
    <source>
        <dbReference type="PROSITE" id="PS51352"/>
    </source>
</evidence>
<dbReference type="RefSeq" id="WP_169945266.1">
    <property type="nucleotide sequence ID" value="NZ_CP053015.1"/>
</dbReference>
<feature type="region of interest" description="Disordered" evidence="5">
    <location>
        <begin position="1"/>
        <end position="76"/>
    </location>
</feature>
<feature type="compositionally biased region" description="Polar residues" evidence="5">
    <location>
        <begin position="1"/>
        <end position="14"/>
    </location>
</feature>
<dbReference type="KEGG" id="slan:GV829_07005"/>
<dbReference type="InterPro" id="IPR013766">
    <property type="entry name" value="Thioredoxin_domain"/>
</dbReference>
<protein>
    <submittedName>
        <fullName evidence="7">Thioredoxin domain-containing protein</fullName>
    </submittedName>
</protein>
<keyword evidence="4" id="KW-0676">Redox-active center</keyword>
<reference evidence="7 8" key="1">
    <citation type="submission" date="2020-01" db="EMBL/GenBank/DDBJ databases">
        <title>Sphingomonas sp. strain CSW-10.</title>
        <authorList>
            <person name="Chen W.-M."/>
        </authorList>
    </citation>
    <scope>NUCLEOTIDE SEQUENCE [LARGE SCALE GENOMIC DNA]</scope>
    <source>
        <strain evidence="7 8">CSW-10</strain>
    </source>
</reference>
<feature type="compositionally biased region" description="Gly residues" evidence="5">
    <location>
        <begin position="321"/>
        <end position="337"/>
    </location>
</feature>
<dbReference type="EMBL" id="CP053015">
    <property type="protein sequence ID" value="QJQ32232.1"/>
    <property type="molecule type" value="Genomic_DNA"/>
</dbReference>
<proteinExistence type="predicted"/>
<dbReference type="Proteomes" id="UP000503018">
    <property type="component" value="Chromosome"/>
</dbReference>
<keyword evidence="1" id="KW-0732">Signal</keyword>
<dbReference type="AlphaFoldDB" id="A0A6M4AVA5"/>
<keyword evidence="3" id="KW-1015">Disulfide bond</keyword>